<comment type="caution">
    <text evidence="2">The sequence shown here is derived from an EMBL/GenBank/DDBJ whole genome shotgun (WGS) entry which is preliminary data.</text>
</comment>
<feature type="compositionally biased region" description="Basic and acidic residues" evidence="1">
    <location>
        <begin position="1"/>
        <end position="20"/>
    </location>
</feature>
<evidence type="ECO:0000313" key="3">
    <source>
        <dbReference type="Proteomes" id="UP001324115"/>
    </source>
</evidence>
<keyword evidence="3" id="KW-1185">Reference proteome</keyword>
<gene>
    <name evidence="2" type="ORF">RGQ29_029417</name>
</gene>
<evidence type="ECO:0000313" key="2">
    <source>
        <dbReference type="EMBL" id="KAK4579743.1"/>
    </source>
</evidence>
<dbReference type="Proteomes" id="UP001324115">
    <property type="component" value="Unassembled WGS sequence"/>
</dbReference>
<dbReference type="EMBL" id="JAXUIC010000008">
    <property type="protein sequence ID" value="KAK4579743.1"/>
    <property type="molecule type" value="Genomic_DNA"/>
</dbReference>
<organism evidence="2 3">
    <name type="scientific">Quercus rubra</name>
    <name type="common">Northern red oak</name>
    <name type="synonym">Quercus borealis</name>
    <dbReference type="NCBI Taxonomy" id="3512"/>
    <lineage>
        <taxon>Eukaryota</taxon>
        <taxon>Viridiplantae</taxon>
        <taxon>Streptophyta</taxon>
        <taxon>Embryophyta</taxon>
        <taxon>Tracheophyta</taxon>
        <taxon>Spermatophyta</taxon>
        <taxon>Magnoliopsida</taxon>
        <taxon>eudicotyledons</taxon>
        <taxon>Gunneridae</taxon>
        <taxon>Pentapetalae</taxon>
        <taxon>rosids</taxon>
        <taxon>fabids</taxon>
        <taxon>Fagales</taxon>
        <taxon>Fagaceae</taxon>
        <taxon>Quercus</taxon>
    </lineage>
</organism>
<dbReference type="AlphaFoldDB" id="A0AAN7IN83"/>
<accession>A0AAN7IN83</accession>
<sequence length="357" mass="42944">MHSLNKREESKKGKCIEESTSKSNDSKLLCGQPKSNDFKLVCGQPNSLEQIGFEVAPGVSSDKQSYNLDSSLHGNHHILRYNHQERSFLNHMKYNFTVEEWLVQNPNNWCRMWNVDQPTEEAMKLIQCLLKAVRDWHSERSVHGFLHHPENFFIKFNQEKITHVHLAHKNMEPKTSARIEVYQNDILAISDMIFNQILGSRTRKKYPKDLEDLQRWLSPDMRFEDWTIIVDHPSLWHWKIRFTYIERVWMQYLHADKILKERMDYCLRRIPCDGWINKIPSGTPLERMFKNNSYRPTPHELLRYIRIVRFHYKDHRIDPQTEADYLEERFIEHKTTQVCEILLVYLHRMVCKLRIEV</sequence>
<reference evidence="2 3" key="1">
    <citation type="journal article" date="2023" name="G3 (Bethesda)">
        <title>A haplotype-resolved chromosome-scale genome for Quercus rubra L. provides insights into the genetics of adaptive traits for red oak species.</title>
        <authorList>
            <person name="Kapoor B."/>
            <person name="Jenkins J."/>
            <person name="Schmutz J."/>
            <person name="Zhebentyayeva T."/>
            <person name="Kuelheim C."/>
            <person name="Coggeshall M."/>
            <person name="Heim C."/>
            <person name="Lasky J.R."/>
            <person name="Leites L."/>
            <person name="Islam-Faridi N."/>
            <person name="Romero-Severson J."/>
            <person name="DeLeo V.L."/>
            <person name="Lucas S.M."/>
            <person name="Lazic D."/>
            <person name="Gailing O."/>
            <person name="Carlson J."/>
            <person name="Staton M."/>
        </authorList>
    </citation>
    <scope>NUCLEOTIDE SEQUENCE [LARGE SCALE GENOMIC DNA]</scope>
    <source>
        <strain evidence="2">Pseudo-F2</strain>
    </source>
</reference>
<feature type="region of interest" description="Disordered" evidence="1">
    <location>
        <begin position="1"/>
        <end position="28"/>
    </location>
</feature>
<evidence type="ECO:0000256" key="1">
    <source>
        <dbReference type="SAM" id="MobiDB-lite"/>
    </source>
</evidence>
<name>A0AAN7IN83_QUERU</name>
<protein>
    <submittedName>
        <fullName evidence="2">Uncharacterized protein</fullName>
    </submittedName>
</protein>
<proteinExistence type="predicted"/>